<protein>
    <submittedName>
        <fullName evidence="1">Glycosyl transferase family 1</fullName>
    </submittedName>
</protein>
<dbReference type="EMBL" id="MZMT01000053">
    <property type="protein sequence ID" value="PIO41844.1"/>
    <property type="molecule type" value="Genomic_DNA"/>
</dbReference>
<dbReference type="SUPFAM" id="SSF53756">
    <property type="entry name" value="UDP-Glycosyltransferase/glycogen phosphorylase"/>
    <property type="match status" value="1"/>
</dbReference>
<accession>A0A2N9VQS6</accession>
<dbReference type="OrthoDB" id="7973140at2"/>
<comment type="caution">
    <text evidence="1">The sequence shown here is derived from an EMBL/GenBank/DDBJ whole genome shotgun (WGS) entry which is preliminary data.</text>
</comment>
<proteinExistence type="predicted"/>
<dbReference type="GO" id="GO:0016740">
    <property type="term" value="F:transferase activity"/>
    <property type="evidence" value="ECO:0007669"/>
    <property type="project" value="UniProtKB-KW"/>
</dbReference>
<dbReference type="KEGG" id="pht:BLM14_12020"/>
<reference evidence="1 2" key="1">
    <citation type="journal article" date="2017" name="Int J Environ Stud">
        <title>Does the Miocene-Pliocene relict legume Oxytropis triphylla form nitrogen-fixing nodules with a combination of bacterial strains?</title>
        <authorList>
            <person name="Safronova V."/>
            <person name="Belimov A."/>
            <person name="Sazanova A."/>
            <person name="Kuznetsova I."/>
            <person name="Popova J."/>
            <person name="Andronov E."/>
            <person name="Verkhozina A."/>
            <person name="Tikhonovich I."/>
        </authorList>
    </citation>
    <scope>NUCLEOTIDE SEQUENCE [LARGE SCALE GENOMIC DNA]</scope>
    <source>
        <strain evidence="1 2">Tri-38</strain>
    </source>
</reference>
<sequence length="389" mass="44000">MLHILYLVHDLTDPAVRRRISMLHAGGALVTLAGFTRGQVKVARIDNIEPVNLGHTSDGKFAQRLLAVGRALCKLSSTLRNVAKPDVIIARNLEMLALANRASTLGDWNAPIVYECLDIHRMLLRQDIIGRCLRFAERLLARRARLLITSSPAFVDNYFTPFNVLDMPVMLLENKVFRPTASPDQMSQPIATTTPWKIGWFGALRCRRSLELLADFTRRSKGQVEVILRGRPAYSEFDNFDRFVAEEPYLHFYGPYKNPEELAAIYSEVHFSWTIDFFEAGQNSDWLLPNRLYEGCLYGAVPIGLAGTQTSRFLQERNIGFSLHEPTVDALVSLFGQLDEKSFLQAQSNVTAQPREGWECTEKDCRSFVDHLRQLAGSTDKRAIRKIAA</sequence>
<organism evidence="1 2">
    <name type="scientific">Phyllobacterium zundukense</name>
    <dbReference type="NCBI Taxonomy" id="1867719"/>
    <lineage>
        <taxon>Bacteria</taxon>
        <taxon>Pseudomonadati</taxon>
        <taxon>Pseudomonadota</taxon>
        <taxon>Alphaproteobacteria</taxon>
        <taxon>Hyphomicrobiales</taxon>
        <taxon>Phyllobacteriaceae</taxon>
        <taxon>Phyllobacterium</taxon>
    </lineage>
</organism>
<evidence type="ECO:0000313" key="2">
    <source>
        <dbReference type="Proteomes" id="UP000232163"/>
    </source>
</evidence>
<dbReference type="AlphaFoldDB" id="A0A2N9VQS6"/>
<gene>
    <name evidence="1" type="ORF">B5P45_22460</name>
</gene>
<keyword evidence="2" id="KW-1185">Reference proteome</keyword>
<name>A0A2N9VQS6_9HYPH</name>
<dbReference type="RefSeq" id="WP_099999604.1">
    <property type="nucleotide sequence ID" value="NZ_CP017940.1"/>
</dbReference>
<evidence type="ECO:0000313" key="1">
    <source>
        <dbReference type="EMBL" id="PIO41844.1"/>
    </source>
</evidence>
<keyword evidence="1" id="KW-0808">Transferase</keyword>
<dbReference type="Proteomes" id="UP000232163">
    <property type="component" value="Unassembled WGS sequence"/>
</dbReference>